<sequence length="106" mass="12622">MSTVAKIFRESEGPRLLLTHETWTRLYSLEEFVQSLHSERHFKFEAVLRPRRMDKSAGWQPRVHEVFRALKWLHLRGVRKIIRLKVLERIAEVVGEFEVAALDWGI</sequence>
<comment type="caution">
    <text evidence="1">The sequence shown here is derived from an EMBL/GenBank/DDBJ whole genome shotgun (WGS) entry which is preliminary data.</text>
</comment>
<organism evidence="1 2">
    <name type="scientific">Stachybotrys elegans</name>
    <dbReference type="NCBI Taxonomy" id="80388"/>
    <lineage>
        <taxon>Eukaryota</taxon>
        <taxon>Fungi</taxon>
        <taxon>Dikarya</taxon>
        <taxon>Ascomycota</taxon>
        <taxon>Pezizomycotina</taxon>
        <taxon>Sordariomycetes</taxon>
        <taxon>Hypocreomycetidae</taxon>
        <taxon>Hypocreales</taxon>
        <taxon>Stachybotryaceae</taxon>
        <taxon>Stachybotrys</taxon>
    </lineage>
</organism>
<name>A0A8K0SKX5_9HYPO</name>
<dbReference type="OrthoDB" id="3565018at2759"/>
<reference evidence="1" key="1">
    <citation type="journal article" date="2021" name="Nat. Commun.">
        <title>Genetic determinants of endophytism in the Arabidopsis root mycobiome.</title>
        <authorList>
            <person name="Mesny F."/>
            <person name="Miyauchi S."/>
            <person name="Thiergart T."/>
            <person name="Pickel B."/>
            <person name="Atanasova L."/>
            <person name="Karlsson M."/>
            <person name="Huettel B."/>
            <person name="Barry K.W."/>
            <person name="Haridas S."/>
            <person name="Chen C."/>
            <person name="Bauer D."/>
            <person name="Andreopoulos W."/>
            <person name="Pangilinan J."/>
            <person name="LaButti K."/>
            <person name="Riley R."/>
            <person name="Lipzen A."/>
            <person name="Clum A."/>
            <person name="Drula E."/>
            <person name="Henrissat B."/>
            <person name="Kohler A."/>
            <person name="Grigoriev I.V."/>
            <person name="Martin F.M."/>
            <person name="Hacquard S."/>
        </authorList>
    </citation>
    <scope>NUCLEOTIDE SEQUENCE</scope>
    <source>
        <strain evidence="1">MPI-CAGE-CH-0235</strain>
    </source>
</reference>
<dbReference type="AlphaFoldDB" id="A0A8K0SKX5"/>
<dbReference type="EMBL" id="JAGPNK010000011">
    <property type="protein sequence ID" value="KAH7311207.1"/>
    <property type="molecule type" value="Genomic_DNA"/>
</dbReference>
<protein>
    <submittedName>
        <fullName evidence="1">Uncharacterized protein</fullName>
    </submittedName>
</protein>
<evidence type="ECO:0000313" key="2">
    <source>
        <dbReference type="Proteomes" id="UP000813444"/>
    </source>
</evidence>
<proteinExistence type="predicted"/>
<accession>A0A8K0SKX5</accession>
<gene>
    <name evidence="1" type="ORF">B0I35DRAFT_481201</name>
</gene>
<keyword evidence="2" id="KW-1185">Reference proteome</keyword>
<evidence type="ECO:0000313" key="1">
    <source>
        <dbReference type="EMBL" id="KAH7311207.1"/>
    </source>
</evidence>
<dbReference type="Proteomes" id="UP000813444">
    <property type="component" value="Unassembled WGS sequence"/>
</dbReference>